<evidence type="ECO:0000313" key="3">
    <source>
        <dbReference type="EMBL" id="CAH1793022.1"/>
    </source>
</evidence>
<dbReference type="Proteomes" id="UP000749559">
    <property type="component" value="Unassembled WGS sequence"/>
</dbReference>
<name>A0A8J1UMH0_OWEFU</name>
<reference evidence="3" key="1">
    <citation type="submission" date="2022-03" db="EMBL/GenBank/DDBJ databases">
        <authorList>
            <person name="Martin C."/>
        </authorList>
    </citation>
    <scope>NUCLEOTIDE SEQUENCE</scope>
</reference>
<dbReference type="InterPro" id="IPR027417">
    <property type="entry name" value="P-loop_NTPase"/>
</dbReference>
<dbReference type="Pfam" id="PF00685">
    <property type="entry name" value="Sulfotransfer_1"/>
    <property type="match status" value="1"/>
</dbReference>
<keyword evidence="2" id="KW-0808">Transferase</keyword>
<comment type="similarity">
    <text evidence="1">Belongs to the sulfotransferase 1 family.</text>
</comment>
<dbReference type="EMBL" id="CAIIXF020000008">
    <property type="protein sequence ID" value="CAH1793022.1"/>
    <property type="molecule type" value="Genomic_DNA"/>
</dbReference>
<dbReference type="PANTHER" id="PTHR11783">
    <property type="entry name" value="SULFOTRANSFERASE SULT"/>
    <property type="match status" value="1"/>
</dbReference>
<dbReference type="GO" id="GO:0008146">
    <property type="term" value="F:sulfotransferase activity"/>
    <property type="evidence" value="ECO:0007669"/>
    <property type="project" value="InterPro"/>
</dbReference>
<comment type="caution">
    <text evidence="3">The sequence shown here is derived from an EMBL/GenBank/DDBJ whole genome shotgun (WGS) entry which is preliminary data.</text>
</comment>
<sequence length="321" mass="36566">MCESEKTVIGSLKVKHTVIKGCAITPFFDWQTIRHLENLPIRKDDILVASYPRSGTHWVAELVDIVRNEGNTEALSSLIHSRAHFLELSDKVTNGEINVFEDESDGSRFIELGNKPSPRLLVSHLPADFMPSDITGGHTKVVLVLRNLKSVIVSYHFMLESFGDVFNEPSTIDKVMKSMMRDDGEQTILGTWYNHIKSWLDIREKLKDKLLVIYYEDLVKNMPDAIKSMAAFLGKSFTDDEIAKIAEHLQFKCMKNNAAVGNAFGDLVKTMNRDPEEQVIPHMRKGTIDDWKNHMTVAQSEAVDVYYKDKLETLGLKFQYE</sequence>
<protein>
    <submittedName>
        <fullName evidence="3">Uncharacterized protein</fullName>
    </submittedName>
</protein>
<dbReference type="AlphaFoldDB" id="A0A8J1UMH0"/>
<gene>
    <name evidence="3" type="ORF">OFUS_LOCUS17925</name>
</gene>
<accession>A0A8J1UMH0</accession>
<dbReference type="Gene3D" id="3.40.50.300">
    <property type="entry name" value="P-loop containing nucleotide triphosphate hydrolases"/>
    <property type="match status" value="1"/>
</dbReference>
<dbReference type="InterPro" id="IPR000863">
    <property type="entry name" value="Sulfotransferase_dom"/>
</dbReference>
<evidence type="ECO:0000256" key="1">
    <source>
        <dbReference type="ARBA" id="ARBA00005771"/>
    </source>
</evidence>
<evidence type="ECO:0000256" key="2">
    <source>
        <dbReference type="ARBA" id="ARBA00022679"/>
    </source>
</evidence>
<evidence type="ECO:0000313" key="4">
    <source>
        <dbReference type="Proteomes" id="UP000749559"/>
    </source>
</evidence>
<dbReference type="SUPFAM" id="SSF52540">
    <property type="entry name" value="P-loop containing nucleoside triphosphate hydrolases"/>
    <property type="match status" value="1"/>
</dbReference>
<keyword evidence="4" id="KW-1185">Reference proteome</keyword>
<organism evidence="3 4">
    <name type="scientific">Owenia fusiformis</name>
    <name type="common">Polychaete worm</name>
    <dbReference type="NCBI Taxonomy" id="6347"/>
    <lineage>
        <taxon>Eukaryota</taxon>
        <taxon>Metazoa</taxon>
        <taxon>Spiralia</taxon>
        <taxon>Lophotrochozoa</taxon>
        <taxon>Annelida</taxon>
        <taxon>Polychaeta</taxon>
        <taxon>Sedentaria</taxon>
        <taxon>Canalipalpata</taxon>
        <taxon>Sabellida</taxon>
        <taxon>Oweniida</taxon>
        <taxon>Oweniidae</taxon>
        <taxon>Owenia</taxon>
    </lineage>
</organism>
<proteinExistence type="inferred from homology"/>
<dbReference type="OrthoDB" id="205623at2759"/>